<name>A0A510Y7T4_MARHA</name>
<dbReference type="RefSeq" id="WP_094908689.1">
    <property type="nucleotide sequence ID" value="NZ_BJUN01000014.1"/>
</dbReference>
<evidence type="ECO:0000256" key="1">
    <source>
        <dbReference type="SAM" id="MobiDB-lite"/>
    </source>
</evidence>
<feature type="region of interest" description="Disordered" evidence="1">
    <location>
        <begin position="47"/>
        <end position="72"/>
    </location>
</feature>
<dbReference type="STRING" id="1371.GCA_900166605_01007"/>
<reference evidence="2 3" key="1">
    <citation type="submission" date="2019-07" db="EMBL/GenBank/DDBJ databases">
        <title>Whole genome shotgun sequence of Marinococcus halophilus NBRC 102359.</title>
        <authorList>
            <person name="Hosoyama A."/>
            <person name="Uohara A."/>
            <person name="Ohji S."/>
            <person name="Ichikawa N."/>
        </authorList>
    </citation>
    <scope>NUCLEOTIDE SEQUENCE [LARGE SCALE GENOMIC DNA]</scope>
    <source>
        <strain evidence="2 3">NBRC 102359</strain>
    </source>
</reference>
<dbReference type="Proteomes" id="UP000321051">
    <property type="component" value="Unassembled WGS sequence"/>
</dbReference>
<feature type="compositionally biased region" description="Polar residues" evidence="1">
    <location>
        <begin position="54"/>
        <end position="66"/>
    </location>
</feature>
<accession>A0A510Y7T4</accession>
<proteinExistence type="predicted"/>
<dbReference type="AlphaFoldDB" id="A0A510Y7T4"/>
<dbReference type="OrthoDB" id="2920780at2"/>
<protein>
    <submittedName>
        <fullName evidence="2">Uncharacterized protein</fullName>
    </submittedName>
</protein>
<dbReference type="EMBL" id="BJUN01000014">
    <property type="protein sequence ID" value="GEK59436.1"/>
    <property type="molecule type" value="Genomic_DNA"/>
</dbReference>
<sequence>MAGRKEQKQKKDIARKMMEKQNVNYEDWLHEQHTKYIDDHLLDFVGLDEDSNEKTPANEPTSSRTEASTERY</sequence>
<evidence type="ECO:0000313" key="3">
    <source>
        <dbReference type="Proteomes" id="UP000321051"/>
    </source>
</evidence>
<keyword evidence="3" id="KW-1185">Reference proteome</keyword>
<evidence type="ECO:0000313" key="2">
    <source>
        <dbReference type="EMBL" id="GEK59436.1"/>
    </source>
</evidence>
<gene>
    <name evidence="2" type="ORF">MHA01_23410</name>
</gene>
<comment type="caution">
    <text evidence="2">The sequence shown here is derived from an EMBL/GenBank/DDBJ whole genome shotgun (WGS) entry which is preliminary data.</text>
</comment>
<organism evidence="2 3">
    <name type="scientific">Marinococcus halophilus</name>
    <dbReference type="NCBI Taxonomy" id="1371"/>
    <lineage>
        <taxon>Bacteria</taxon>
        <taxon>Bacillati</taxon>
        <taxon>Bacillota</taxon>
        <taxon>Bacilli</taxon>
        <taxon>Bacillales</taxon>
        <taxon>Bacillaceae</taxon>
        <taxon>Marinococcus</taxon>
    </lineage>
</organism>